<dbReference type="GeneID" id="40318476"/>
<evidence type="ECO:0000313" key="3">
    <source>
        <dbReference type="Proteomes" id="UP000284403"/>
    </source>
</evidence>
<protein>
    <submittedName>
        <fullName evidence="2">Uncharacterized protein</fullName>
    </submittedName>
</protein>
<dbReference type="RefSeq" id="XP_029228225.1">
    <property type="nucleotide sequence ID" value="XM_029371770.1"/>
</dbReference>
<comment type="caution">
    <text evidence="2">The sequence shown here is derived from an EMBL/GenBank/DDBJ whole genome shotgun (WGS) entry which is preliminary data.</text>
</comment>
<dbReference type="Proteomes" id="UP000284403">
    <property type="component" value="Unassembled WGS sequence"/>
</dbReference>
<gene>
    <name evidence="2" type="ORF">Tco025E_04865</name>
</gene>
<evidence type="ECO:0000313" key="2">
    <source>
        <dbReference type="EMBL" id="RNF17633.1"/>
    </source>
</evidence>
<accession>A0A3R7L185</accession>
<proteinExistence type="predicted"/>
<reference evidence="2 3" key="1">
    <citation type="journal article" date="2018" name="BMC Genomics">
        <title>Genomic comparison of Trypanosoma conorhini and Trypanosoma rangeli to Trypanosoma cruzi strains of high and low virulence.</title>
        <authorList>
            <person name="Bradwell K.R."/>
            <person name="Koparde V.N."/>
            <person name="Matveyev A.V."/>
            <person name="Serrano M.G."/>
            <person name="Alves J.M."/>
            <person name="Parikh H."/>
            <person name="Huang B."/>
            <person name="Lee V."/>
            <person name="Espinosa-Alvarez O."/>
            <person name="Ortiz P.A."/>
            <person name="Costa-Martins A.G."/>
            <person name="Teixeira M.M."/>
            <person name="Buck G.A."/>
        </authorList>
    </citation>
    <scope>NUCLEOTIDE SEQUENCE [LARGE SCALE GENOMIC DNA]</scope>
    <source>
        <strain evidence="2 3">025E</strain>
    </source>
</reference>
<dbReference type="EMBL" id="MKKU01000256">
    <property type="protein sequence ID" value="RNF17633.1"/>
    <property type="molecule type" value="Genomic_DNA"/>
</dbReference>
<sequence length="123" mass="13154">MAGHANLRPMLAQRPRVPAISCGAGNSRLHSPGKAAWKRDAFTANNAAVQPDALPRCWKVRPNGNSPPRSSPGPSWLLPVQCTAASARTVHRPPEQGKNNSIKAHTTHRSRKVGEARHPAGVP</sequence>
<name>A0A3R7L185_9TRYP</name>
<evidence type="ECO:0000256" key="1">
    <source>
        <dbReference type="SAM" id="MobiDB-lite"/>
    </source>
</evidence>
<organism evidence="2 3">
    <name type="scientific">Trypanosoma conorhini</name>
    <dbReference type="NCBI Taxonomy" id="83891"/>
    <lineage>
        <taxon>Eukaryota</taxon>
        <taxon>Discoba</taxon>
        <taxon>Euglenozoa</taxon>
        <taxon>Kinetoplastea</taxon>
        <taxon>Metakinetoplastina</taxon>
        <taxon>Trypanosomatida</taxon>
        <taxon>Trypanosomatidae</taxon>
        <taxon>Trypanosoma</taxon>
    </lineage>
</organism>
<feature type="compositionally biased region" description="Low complexity" evidence="1">
    <location>
        <begin position="61"/>
        <end position="75"/>
    </location>
</feature>
<feature type="region of interest" description="Disordered" evidence="1">
    <location>
        <begin position="50"/>
        <end position="123"/>
    </location>
</feature>
<feature type="compositionally biased region" description="Basic and acidic residues" evidence="1">
    <location>
        <begin position="112"/>
        <end position="123"/>
    </location>
</feature>
<keyword evidence="3" id="KW-1185">Reference proteome</keyword>
<dbReference type="AlphaFoldDB" id="A0A3R7L185"/>